<dbReference type="Pfam" id="PF00400">
    <property type="entry name" value="WD40"/>
    <property type="match status" value="2"/>
</dbReference>
<accession>A0A914A3E8</accession>
<dbReference type="PANTHER" id="PTHR18359">
    <property type="entry name" value="WD-REPEAT PROTEIN-RELATED"/>
    <property type="match status" value="1"/>
</dbReference>
<protein>
    <recommendedName>
        <fullName evidence="9">U3 small nucleolar RNA-associated protein 18 homolog</fullName>
    </recommendedName>
    <alternativeName>
        <fullName evidence="10">WD repeat-containing protein 50</fullName>
    </alternativeName>
</protein>
<evidence type="ECO:0000256" key="9">
    <source>
        <dbReference type="ARBA" id="ARBA00074442"/>
    </source>
</evidence>
<dbReference type="PANTHER" id="PTHR18359:SF0">
    <property type="entry name" value="U3 SMALL NUCLEOLAR RNA-ASSOCIATED PROTEIN 18 HOMOLOG"/>
    <property type="match status" value="1"/>
</dbReference>
<dbReference type="InterPro" id="IPR001680">
    <property type="entry name" value="WD40_rpt"/>
</dbReference>
<evidence type="ECO:0000256" key="5">
    <source>
        <dbReference type="ARBA" id="ARBA00022737"/>
    </source>
</evidence>
<dbReference type="RefSeq" id="XP_038057901.1">
    <property type="nucleotide sequence ID" value="XM_038201973.1"/>
</dbReference>
<proteinExistence type="inferred from homology"/>
<keyword evidence="5" id="KW-0677">Repeat</keyword>
<dbReference type="SUPFAM" id="SSF50978">
    <property type="entry name" value="WD40 repeat-like"/>
    <property type="match status" value="1"/>
</dbReference>
<dbReference type="OMA" id="DLNRATY"/>
<comment type="similarity">
    <text evidence="7">Belongs to the WD repeat UTP18 family.</text>
</comment>
<evidence type="ECO:0000256" key="6">
    <source>
        <dbReference type="ARBA" id="ARBA00023242"/>
    </source>
</evidence>
<dbReference type="PROSITE" id="PS50294">
    <property type="entry name" value="WD_REPEATS_REGION"/>
    <property type="match status" value="1"/>
</dbReference>
<feature type="compositionally biased region" description="Polar residues" evidence="12">
    <location>
        <begin position="124"/>
        <end position="133"/>
    </location>
</feature>
<dbReference type="Proteomes" id="UP000887568">
    <property type="component" value="Unplaced"/>
</dbReference>
<evidence type="ECO:0000256" key="1">
    <source>
        <dbReference type="ARBA" id="ARBA00004604"/>
    </source>
</evidence>
<dbReference type="PROSITE" id="PS50082">
    <property type="entry name" value="WD_REPEATS_2"/>
    <property type="match status" value="1"/>
</dbReference>
<evidence type="ECO:0000256" key="7">
    <source>
        <dbReference type="ARBA" id="ARBA00025767"/>
    </source>
</evidence>
<keyword evidence="2" id="KW-0698">rRNA processing</keyword>
<evidence type="ECO:0000313" key="13">
    <source>
        <dbReference type="EnsemblMetazoa" id="XP_038057901.1"/>
    </source>
</evidence>
<reference evidence="13" key="1">
    <citation type="submission" date="2022-11" db="UniProtKB">
        <authorList>
            <consortium name="EnsemblMetazoa"/>
        </authorList>
    </citation>
    <scope>IDENTIFICATION</scope>
</reference>
<evidence type="ECO:0000256" key="11">
    <source>
        <dbReference type="PROSITE-ProRule" id="PRU00221"/>
    </source>
</evidence>
<dbReference type="OrthoDB" id="1935146at2759"/>
<dbReference type="SMART" id="SM00320">
    <property type="entry name" value="WD40"/>
    <property type="match status" value="3"/>
</dbReference>
<dbReference type="GeneID" id="119729349"/>
<dbReference type="GO" id="GO:0032040">
    <property type="term" value="C:small-subunit processome"/>
    <property type="evidence" value="ECO:0007669"/>
    <property type="project" value="TreeGrafter"/>
</dbReference>
<feature type="compositionally biased region" description="Basic and acidic residues" evidence="12">
    <location>
        <begin position="26"/>
        <end position="45"/>
    </location>
</feature>
<dbReference type="InterPro" id="IPR036322">
    <property type="entry name" value="WD40_repeat_dom_sf"/>
</dbReference>
<dbReference type="Gene3D" id="2.130.10.10">
    <property type="entry name" value="YVTN repeat-like/Quinoprotein amine dehydrogenase"/>
    <property type="match status" value="1"/>
</dbReference>
<evidence type="ECO:0000256" key="2">
    <source>
        <dbReference type="ARBA" id="ARBA00022552"/>
    </source>
</evidence>
<feature type="region of interest" description="Disordered" evidence="12">
    <location>
        <begin position="1"/>
        <end position="57"/>
    </location>
</feature>
<dbReference type="FunFam" id="2.130.10.10:FF:000121">
    <property type="entry name" value="U3 small nucleolar RNA-associated protein 18 homolog"/>
    <property type="match status" value="1"/>
</dbReference>
<comment type="function">
    <text evidence="8">Part of the small subunit (SSU) processome, first precursor of the small eukaryotic ribosomal subunit. During the assembly of the SSU processome in the nucleolus, many ribosome biogenesis factors, an RNA chaperone and ribosomal proteins associate with the nascent pre-rRNA and work in concert to generate RNA folding, modifications, rearrangements and cleavage as well as targeted degradation of pre-ribosomal RNA by the RNA exosome. Involved in nucleolar processing of pre-18S ribosomal RNA.</text>
</comment>
<feature type="region of interest" description="Disordered" evidence="12">
    <location>
        <begin position="86"/>
        <end position="177"/>
    </location>
</feature>
<organism evidence="13 14">
    <name type="scientific">Patiria miniata</name>
    <name type="common">Bat star</name>
    <name type="synonym">Asterina miniata</name>
    <dbReference type="NCBI Taxonomy" id="46514"/>
    <lineage>
        <taxon>Eukaryota</taxon>
        <taxon>Metazoa</taxon>
        <taxon>Echinodermata</taxon>
        <taxon>Eleutherozoa</taxon>
        <taxon>Asterozoa</taxon>
        <taxon>Asteroidea</taxon>
        <taxon>Valvatacea</taxon>
        <taxon>Valvatida</taxon>
        <taxon>Asterinidae</taxon>
        <taxon>Patiria</taxon>
    </lineage>
</organism>
<dbReference type="GO" id="GO:0006364">
    <property type="term" value="P:rRNA processing"/>
    <property type="evidence" value="ECO:0007669"/>
    <property type="project" value="UniProtKB-KW"/>
</dbReference>
<feature type="repeat" description="WD" evidence="11">
    <location>
        <begin position="338"/>
        <end position="379"/>
    </location>
</feature>
<evidence type="ECO:0000256" key="4">
    <source>
        <dbReference type="ARBA" id="ARBA00022574"/>
    </source>
</evidence>
<feature type="compositionally biased region" description="Basic and acidic residues" evidence="12">
    <location>
        <begin position="86"/>
        <end position="102"/>
    </location>
</feature>
<evidence type="ECO:0000256" key="8">
    <source>
        <dbReference type="ARBA" id="ARBA00058527"/>
    </source>
</evidence>
<keyword evidence="4 11" id="KW-0853">WD repeat</keyword>
<dbReference type="AlphaFoldDB" id="A0A914A3E8"/>
<keyword evidence="3" id="KW-0597">Phosphoprotein</keyword>
<feature type="compositionally biased region" description="Acidic residues" evidence="12">
    <location>
        <begin position="163"/>
        <end position="174"/>
    </location>
</feature>
<keyword evidence="14" id="KW-1185">Reference proteome</keyword>
<evidence type="ECO:0000256" key="12">
    <source>
        <dbReference type="SAM" id="MobiDB-lite"/>
    </source>
</evidence>
<dbReference type="InterPro" id="IPR045161">
    <property type="entry name" value="Utp18"/>
</dbReference>
<evidence type="ECO:0000256" key="10">
    <source>
        <dbReference type="ARBA" id="ARBA00075773"/>
    </source>
</evidence>
<name>A0A914A3E8_PATMI</name>
<dbReference type="CTD" id="51096"/>
<keyword evidence="6" id="KW-0539">Nucleus</keyword>
<evidence type="ECO:0000313" key="14">
    <source>
        <dbReference type="Proteomes" id="UP000887568"/>
    </source>
</evidence>
<evidence type="ECO:0000256" key="3">
    <source>
        <dbReference type="ARBA" id="ARBA00022553"/>
    </source>
</evidence>
<comment type="subcellular location">
    <subcellularLocation>
        <location evidence="1">Nucleus</location>
        <location evidence="1">Nucleolus</location>
    </subcellularLocation>
</comment>
<feature type="compositionally biased region" description="Polar residues" evidence="12">
    <location>
        <begin position="146"/>
        <end position="155"/>
    </location>
</feature>
<dbReference type="InterPro" id="IPR015943">
    <property type="entry name" value="WD40/YVTN_repeat-like_dom_sf"/>
</dbReference>
<dbReference type="EnsemblMetazoa" id="XM_038201973.1">
    <property type="protein sequence ID" value="XP_038057901.1"/>
    <property type="gene ID" value="LOC119729349"/>
</dbReference>
<dbReference type="GO" id="GO:0034388">
    <property type="term" value="C:Pwp2p-containing subcomplex of 90S preribosome"/>
    <property type="evidence" value="ECO:0007669"/>
    <property type="project" value="TreeGrafter"/>
</dbReference>
<sequence length="515" mass="57616">MLRRAKKRSVPSEAAAVPRVSRSKAKNVEFHSSVEEKELQKDERDRKRKPNILGMPVNKRDSEEAFLEKYVLGGQETFVENLNRGDGKRIGVLDAEQRKPAWEDEEDEVNTSAHQDPSHERTTLPANTATIFSNKRKTQFEKVVGSTPSWAQLQSDKQRRSDSEDESGGEEDEADRFLRRTGDYLTASESLPKGSLNIRKVTNANKEQYTKGKLSALEFHPTSQVLLTAGEDQSLHIFQVDGKNNPKIQSVAMEHFPITNAHFSADGAEVIMSSRSRWYYVYDMIAGKVQKMSFLREYHERQPLRHFTVSPDGSFMAFLGLYGFIHLVSAKNKELISSLKMNGSVSSLAFSGDGSKLFSFGDDGEVYIWDMKSRECIHKFVDEGCIKGTTISVSRGGQYLACGSHSGVVNIYDSSQYMVAARPKPIKAVMNLMTSVTSAKFNHTNEILGVASFHAQSAVKLIHLPDCHVFQNFPPRADSIGLPTMLDFSPSSGYMAVGNSRGKALLYRLGHYKDY</sequence>